<evidence type="ECO:0000256" key="9">
    <source>
        <dbReference type="SAM" id="SignalP"/>
    </source>
</evidence>
<gene>
    <name evidence="13" type="ORF">RRG08_050888</name>
</gene>
<dbReference type="SUPFAM" id="SSF57603">
    <property type="entry name" value="FnI-like domain"/>
    <property type="match status" value="1"/>
</dbReference>
<feature type="disulfide bond" evidence="6">
    <location>
        <begin position="625"/>
        <end position="643"/>
    </location>
</feature>
<organism evidence="13 14">
    <name type="scientific">Elysia crispata</name>
    <name type="common">lettuce slug</name>
    <dbReference type="NCBI Taxonomy" id="231223"/>
    <lineage>
        <taxon>Eukaryota</taxon>
        <taxon>Metazoa</taxon>
        <taxon>Spiralia</taxon>
        <taxon>Lophotrochozoa</taxon>
        <taxon>Mollusca</taxon>
        <taxon>Gastropoda</taxon>
        <taxon>Heterobranchia</taxon>
        <taxon>Euthyneura</taxon>
        <taxon>Panpulmonata</taxon>
        <taxon>Sacoglossa</taxon>
        <taxon>Placobranchoidea</taxon>
        <taxon>Plakobranchidae</taxon>
        <taxon>Elysia</taxon>
    </lineage>
</organism>
<evidence type="ECO:0000256" key="7">
    <source>
        <dbReference type="SAM" id="MobiDB-lite"/>
    </source>
</evidence>
<comment type="caution">
    <text evidence="13">The sequence shown here is derived from an EMBL/GenBank/DDBJ whole genome shotgun (WGS) entry which is preliminary data.</text>
</comment>
<feature type="signal peptide" evidence="9">
    <location>
        <begin position="1"/>
        <end position="19"/>
    </location>
</feature>
<dbReference type="SMART" id="SM00254">
    <property type="entry name" value="ShKT"/>
    <property type="match status" value="3"/>
</dbReference>
<feature type="domain" description="ShKT" evidence="12">
    <location>
        <begin position="618"/>
        <end position="650"/>
    </location>
</feature>
<dbReference type="Gene3D" id="3.40.50.410">
    <property type="entry name" value="von Willebrand factor, type A domain"/>
    <property type="match status" value="3"/>
</dbReference>
<evidence type="ECO:0000259" key="11">
    <source>
        <dbReference type="PROSITE" id="PS50234"/>
    </source>
</evidence>
<evidence type="ECO:0000256" key="8">
    <source>
        <dbReference type="SAM" id="Phobius"/>
    </source>
</evidence>
<evidence type="ECO:0000256" key="3">
    <source>
        <dbReference type="ARBA" id="ARBA00022729"/>
    </source>
</evidence>
<dbReference type="SUPFAM" id="SSF53300">
    <property type="entry name" value="vWA-like"/>
    <property type="match status" value="3"/>
</dbReference>
<keyword evidence="14" id="KW-1185">Reference proteome</keyword>
<dbReference type="Pfam" id="PF00092">
    <property type="entry name" value="VWA"/>
    <property type="match status" value="3"/>
</dbReference>
<accession>A0AAE1DE92</accession>
<feature type="region of interest" description="Disordered" evidence="7">
    <location>
        <begin position="1481"/>
        <end position="1535"/>
    </location>
</feature>
<evidence type="ECO:0000313" key="14">
    <source>
        <dbReference type="Proteomes" id="UP001283361"/>
    </source>
</evidence>
<dbReference type="CDD" id="cd01450">
    <property type="entry name" value="vWFA_subfamily_ECM"/>
    <property type="match status" value="1"/>
</dbReference>
<dbReference type="PRINTS" id="PR00453">
    <property type="entry name" value="VWFADOMAIN"/>
</dbReference>
<dbReference type="PROSITE" id="PS50184">
    <property type="entry name" value="VWFC_2"/>
    <property type="match status" value="3"/>
</dbReference>
<dbReference type="PROSITE" id="PS51670">
    <property type="entry name" value="SHKT"/>
    <property type="match status" value="2"/>
</dbReference>
<dbReference type="SMART" id="SM00214">
    <property type="entry name" value="VWC"/>
    <property type="match status" value="3"/>
</dbReference>
<keyword evidence="8" id="KW-0812">Transmembrane</keyword>
<dbReference type="InterPro" id="IPR001007">
    <property type="entry name" value="VWF_dom"/>
</dbReference>
<feature type="transmembrane region" description="Helical" evidence="8">
    <location>
        <begin position="1440"/>
        <end position="1462"/>
    </location>
</feature>
<dbReference type="Proteomes" id="UP001283361">
    <property type="component" value="Unassembled WGS sequence"/>
</dbReference>
<name>A0AAE1DE92_9GAST</name>
<keyword evidence="8" id="KW-0472">Membrane</keyword>
<dbReference type="PANTHER" id="PTHR24020">
    <property type="entry name" value="COLLAGEN ALPHA"/>
    <property type="match status" value="1"/>
</dbReference>
<dbReference type="Pfam" id="PF01549">
    <property type="entry name" value="ShK"/>
    <property type="match status" value="3"/>
</dbReference>
<dbReference type="GO" id="GO:0005576">
    <property type="term" value="C:extracellular region"/>
    <property type="evidence" value="ECO:0007669"/>
    <property type="project" value="UniProtKB-SubCell"/>
</dbReference>
<feature type="domain" description="VWFA" evidence="11">
    <location>
        <begin position="30"/>
        <end position="205"/>
    </location>
</feature>
<keyword evidence="3 9" id="KW-0732">Signal</keyword>
<comment type="subcellular location">
    <subcellularLocation>
        <location evidence="1">Secreted</location>
    </subcellularLocation>
</comment>
<feature type="domain" description="VWFC" evidence="10">
    <location>
        <begin position="706"/>
        <end position="771"/>
    </location>
</feature>
<feature type="domain" description="ShKT" evidence="12">
    <location>
        <begin position="875"/>
        <end position="910"/>
    </location>
</feature>
<dbReference type="PANTHER" id="PTHR24020:SF84">
    <property type="entry name" value="VWFA DOMAIN-CONTAINING PROTEIN"/>
    <property type="match status" value="1"/>
</dbReference>
<keyword evidence="5" id="KW-0325">Glycoprotein</keyword>
<feature type="domain" description="VWFC" evidence="10">
    <location>
        <begin position="920"/>
        <end position="985"/>
    </location>
</feature>
<keyword evidence="2" id="KW-0964">Secreted</keyword>
<evidence type="ECO:0000256" key="1">
    <source>
        <dbReference type="ARBA" id="ARBA00004613"/>
    </source>
</evidence>
<feature type="domain" description="VWFC" evidence="10">
    <location>
        <begin position="783"/>
        <end position="848"/>
    </location>
</feature>
<dbReference type="EMBL" id="JAWDGP010004156">
    <property type="protein sequence ID" value="KAK3767341.1"/>
    <property type="molecule type" value="Genomic_DNA"/>
</dbReference>
<evidence type="ECO:0000256" key="4">
    <source>
        <dbReference type="ARBA" id="ARBA00022737"/>
    </source>
</evidence>
<dbReference type="FunFam" id="3.40.50.410:FF:000004">
    <property type="entry name" value="collagen alpha-6(VI) chain"/>
    <property type="match status" value="2"/>
</dbReference>
<evidence type="ECO:0000256" key="5">
    <source>
        <dbReference type="ARBA" id="ARBA00023180"/>
    </source>
</evidence>
<protein>
    <submittedName>
        <fullName evidence="13">Uncharacterized protein</fullName>
    </submittedName>
</protein>
<dbReference type="InterPro" id="IPR002035">
    <property type="entry name" value="VWF_A"/>
</dbReference>
<dbReference type="InterPro" id="IPR003582">
    <property type="entry name" value="ShKT_dom"/>
</dbReference>
<evidence type="ECO:0000256" key="2">
    <source>
        <dbReference type="ARBA" id="ARBA00022525"/>
    </source>
</evidence>
<evidence type="ECO:0000256" key="6">
    <source>
        <dbReference type="PROSITE-ProRule" id="PRU01005"/>
    </source>
</evidence>
<proteinExistence type="predicted"/>
<dbReference type="CDD" id="cd01472">
    <property type="entry name" value="vWA_collagen"/>
    <property type="match status" value="1"/>
</dbReference>
<reference evidence="13" key="1">
    <citation type="journal article" date="2023" name="G3 (Bethesda)">
        <title>A reference genome for the long-term kleptoplast-retaining sea slug Elysia crispata morphotype clarki.</title>
        <authorList>
            <person name="Eastman K.E."/>
            <person name="Pendleton A.L."/>
            <person name="Shaikh M.A."/>
            <person name="Suttiyut T."/>
            <person name="Ogas R."/>
            <person name="Tomko P."/>
            <person name="Gavelis G."/>
            <person name="Widhalm J.R."/>
            <person name="Wisecaver J.H."/>
        </authorList>
    </citation>
    <scope>NUCLEOTIDE SEQUENCE</scope>
    <source>
        <strain evidence="13">ECLA1</strain>
    </source>
</reference>
<keyword evidence="4" id="KW-0677">Repeat</keyword>
<dbReference type="PROSITE" id="PS50234">
    <property type="entry name" value="VWFA"/>
    <property type="match status" value="3"/>
</dbReference>
<dbReference type="InterPro" id="IPR050525">
    <property type="entry name" value="ECM_Assembly_Org"/>
</dbReference>
<comment type="caution">
    <text evidence="6">Lacks conserved residue(s) required for the propagation of feature annotation.</text>
</comment>
<feature type="domain" description="VWFA" evidence="11">
    <location>
        <begin position="423"/>
        <end position="600"/>
    </location>
</feature>
<evidence type="ECO:0000313" key="13">
    <source>
        <dbReference type="EMBL" id="KAK3767341.1"/>
    </source>
</evidence>
<sequence length="1549" mass="169184">MLLTSLLLAVFCCTRTVGAAAPDCGLKPVDIVFINDASGSVGSDNFNKTLVFIENFVKTLEIGPLDAQIGFLTFESSVHLEFHLNTYSNQQDIVDKVRTTYFKQGGTNTFLALEYALQISFKLANGKRTYASQVAIVITDGQSHNKNLTAAAAKKLRDAGVTVFSIGVGDGADQTELNVIASDPDSAHVYSVEDYNSLSKIKGSLQKGVCETKPAFLCDGKADIMFLLESSHSVGQKNFGLELQFGINITKNFFIGADNVQVGVATFSTTFSKKITLGQNNQRNSLESALSHIPFTGGAGTNTGRAIGSIRKRSFTVRDGHRANVPKLVVLVTSSKSTNRNATFREVQRARDAGITILAIGVGTEIDDGEMNAFASDSGLNVYRANVFEALKYLTSNVASDICSMLKREPSASSQQTYGTMADIVFLVDSSDREEIFKSFLSFIKSYIKDLDIGQDKIRVGIEMFSNRPYNEINLNRYNSKEELTKRINRIEPRGSGRDTAAAIKYMENSMFQTVNGDRPEVPNIAIILTDGKSTRPEETKLAAGKARNNSIVIFSVGVGNETSRTELKDMASDPDNRHVLTVADFTKFISIISAFQSQICHAIPVTLPPYVAPPDICEDMIPNCAANQTMCVDLKAWATTNCAKSCGFCSPSSPTEAPPCVDKVPDCPIYSASVCSGSSMQWARENCWRFCGYCSPGTQTVGVVNRCFYKGKEYDQGDKWDDGCAYECECADAEKGQYVCYNKCPSFFNLPNECKLEQKAGKCCLKPVCKFDSTYTSKEVNETCVHNNKRYQQGQIWSVGCEFECTCDDATTGFYTCRSKCAKYDLLPSNCKLVRPPGDCCEQPQCEFQTQVGRFTGSGGSRESARVSAVTPTCVDKFSNCQTYPSNLCSSDTKRWFALDNCPKFCNLCDPERESSPAGVCLYQGKSYEQGETWHDGCEKTCVCDDAESGYIRCEDRCPDFLNLPRGCSLVNVSGQCCRSLRCDAPGIFTRSQLSDDTVGALPAQVDEYPTLPPGHKHTPGQNLSFAVTTTEEQYDTTAQKTSPTTPYLDVSDFTEASEIMTSKISTLATQSLAVSTSEEQFDTTAQNTSPATPYLDVSDFTEASEIMTSKISTLETQSLAVTTSEEQYDTTAQKTSPTTPYLDVSDFTEASEIMTSKISTLETQSLAVTTSEEQYDTTAQKTSPTTPYLNVSDSSEVLKVMTPKNTLPDRPECTVTEDTEYGNITSVTIYCLTSKVYPEARCSFYDIKDAGSPVRITESPDYNHTETGGTPVYYRSQCWVSVPVADLGEGTHRFRAYIYPDVTGGESLVDALTPNATVNLIMPETSYRCYREAIEGRFPGNLIHCNCSLTSNGYPRGVAKWFKGNEMVTNVSDGVLVVTKNDYPDEVYTCDAVSVLGRNLGSRLSAKLAVEKVEVHHVPGQEETAISQTDQAKPVNSGVVAAAVVVTAVVSTIAAGAGLLTKRHLRQIRGLRNLTSTGDEAPRVVQDDSFSPTDKSLNNDLADPETALSDQQKQDEATSTFKPDQGPGFVAEPRVMLNPFFDQDLST</sequence>
<evidence type="ECO:0000259" key="12">
    <source>
        <dbReference type="PROSITE" id="PS51670"/>
    </source>
</evidence>
<dbReference type="SMART" id="SM00327">
    <property type="entry name" value="VWA"/>
    <property type="match status" value="3"/>
</dbReference>
<evidence type="ECO:0000259" key="10">
    <source>
        <dbReference type="PROSITE" id="PS50184"/>
    </source>
</evidence>
<dbReference type="InterPro" id="IPR036465">
    <property type="entry name" value="vWFA_dom_sf"/>
</dbReference>
<feature type="chain" id="PRO_5042272256" evidence="9">
    <location>
        <begin position="20"/>
        <end position="1549"/>
    </location>
</feature>
<keyword evidence="6" id="KW-1015">Disulfide bond</keyword>
<feature type="compositionally biased region" description="Polar residues" evidence="7">
    <location>
        <begin position="1490"/>
        <end position="1501"/>
    </location>
</feature>
<keyword evidence="8" id="KW-1133">Transmembrane helix</keyword>
<feature type="domain" description="VWFA" evidence="11">
    <location>
        <begin position="223"/>
        <end position="398"/>
    </location>
</feature>